<dbReference type="InterPro" id="IPR011650">
    <property type="entry name" value="Peptidase_M20_dimer"/>
</dbReference>
<dbReference type="RefSeq" id="WP_073571304.1">
    <property type="nucleotide sequence ID" value="NZ_FRXN01000002.1"/>
</dbReference>
<dbReference type="AlphaFoldDB" id="A0A1M7ZAH4"/>
<dbReference type="GO" id="GO:0006508">
    <property type="term" value="P:proteolysis"/>
    <property type="evidence" value="ECO:0007669"/>
    <property type="project" value="UniProtKB-KW"/>
</dbReference>
<keyword evidence="3" id="KW-0378">Hydrolase</keyword>
<dbReference type="SUPFAM" id="SSF55031">
    <property type="entry name" value="Bacterial exopeptidase dimerisation domain"/>
    <property type="match status" value="1"/>
</dbReference>
<dbReference type="InterPro" id="IPR051458">
    <property type="entry name" value="Cyt/Met_Dipeptidase"/>
</dbReference>
<dbReference type="CDD" id="cd05680">
    <property type="entry name" value="M20_dipept_like"/>
    <property type="match status" value="1"/>
</dbReference>
<evidence type="ECO:0000256" key="1">
    <source>
        <dbReference type="ARBA" id="ARBA00022670"/>
    </source>
</evidence>
<dbReference type="GO" id="GO:0008233">
    <property type="term" value="F:peptidase activity"/>
    <property type="evidence" value="ECO:0007669"/>
    <property type="project" value="UniProtKB-KW"/>
</dbReference>
<organism evidence="5 6">
    <name type="scientific">Algoriphagus zhangzhouensis</name>
    <dbReference type="NCBI Taxonomy" id="1073327"/>
    <lineage>
        <taxon>Bacteria</taxon>
        <taxon>Pseudomonadati</taxon>
        <taxon>Bacteroidota</taxon>
        <taxon>Cytophagia</taxon>
        <taxon>Cytophagales</taxon>
        <taxon>Cyclobacteriaceae</taxon>
        <taxon>Algoriphagus</taxon>
    </lineage>
</organism>
<evidence type="ECO:0000313" key="6">
    <source>
        <dbReference type="Proteomes" id="UP000184609"/>
    </source>
</evidence>
<dbReference type="NCBIfam" id="NF006579">
    <property type="entry name" value="PRK09104.1"/>
    <property type="match status" value="1"/>
</dbReference>
<dbReference type="OrthoDB" id="9761532at2"/>
<reference evidence="6" key="1">
    <citation type="submission" date="2016-12" db="EMBL/GenBank/DDBJ databases">
        <authorList>
            <person name="Varghese N."/>
            <person name="Submissions S."/>
        </authorList>
    </citation>
    <scope>NUCLEOTIDE SEQUENCE [LARGE SCALE GENOMIC DNA]</scope>
    <source>
        <strain evidence="6">DSM 25035</strain>
    </source>
</reference>
<dbReference type="Pfam" id="PF01546">
    <property type="entry name" value="Peptidase_M20"/>
    <property type="match status" value="1"/>
</dbReference>
<dbReference type="EMBL" id="FRXN01000002">
    <property type="protein sequence ID" value="SHO61884.1"/>
    <property type="molecule type" value="Genomic_DNA"/>
</dbReference>
<dbReference type="Gene3D" id="3.40.630.10">
    <property type="entry name" value="Zn peptidases"/>
    <property type="match status" value="1"/>
</dbReference>
<dbReference type="STRING" id="1073327.SAMN04488108_1653"/>
<dbReference type="PANTHER" id="PTHR43270">
    <property type="entry name" value="BETA-ALA-HIS DIPEPTIDASE"/>
    <property type="match status" value="1"/>
</dbReference>
<dbReference type="SUPFAM" id="SSF53187">
    <property type="entry name" value="Zn-dependent exopeptidases"/>
    <property type="match status" value="1"/>
</dbReference>
<dbReference type="FunFam" id="3.30.70.360:FF:000016">
    <property type="entry name" value="Peptidase family M20/M25/M40"/>
    <property type="match status" value="1"/>
</dbReference>
<name>A0A1M7ZAH4_9BACT</name>
<dbReference type="Gene3D" id="3.30.70.360">
    <property type="match status" value="1"/>
</dbReference>
<evidence type="ECO:0000256" key="3">
    <source>
        <dbReference type="ARBA" id="ARBA00022801"/>
    </source>
</evidence>
<keyword evidence="2" id="KW-0479">Metal-binding</keyword>
<accession>A0A1M7ZAH4</accession>
<dbReference type="Pfam" id="PF07687">
    <property type="entry name" value="M20_dimer"/>
    <property type="match status" value="1"/>
</dbReference>
<dbReference type="Proteomes" id="UP000184609">
    <property type="component" value="Unassembled WGS sequence"/>
</dbReference>
<sequence>MAVNDFIQSNKDRFLNELIDLLKIPSVSADPKFKDDVFKAADFVKESLIKAGADVAEICQTAGYPIVYGEKIVDPSLPTVLVYGHYDVQPADPYELWDSPPFEPVIKKTKIHPEGAIFARGSADDKGQFYMHVKAFEAMMASGELPCNVKFMIEGEEEVGSDNLDKFVIKNKEKLKSDVILISDTHMISMKDPSITVGLRGMAYMEVEVTGPNRDLHSGTYGGAVANPINILCKMIASLKDENEHITIPGFYDKVQELTAEQRGRLNEAPFDLKEYEEKLDVDTVFGEKGYTTIERVGIRPTLDVNGIWGGYIGEGAKTVLPSKAYAKISMRLVPDQDWHEIAQLFEDHFKSIAPAGVKVKVKSHHGGSPAVVSDTSVGYKAAEAAMEETFGKKPIPTREGGSIPIVALFQKELGSDPILYGFGLDTDALHSPNEHYGVQNYFMGIETIAAFFRHFKALSDQ</sequence>
<evidence type="ECO:0000259" key="4">
    <source>
        <dbReference type="Pfam" id="PF07687"/>
    </source>
</evidence>
<evidence type="ECO:0000256" key="2">
    <source>
        <dbReference type="ARBA" id="ARBA00022723"/>
    </source>
</evidence>
<evidence type="ECO:0000313" key="5">
    <source>
        <dbReference type="EMBL" id="SHO61884.1"/>
    </source>
</evidence>
<dbReference type="GO" id="GO:0046872">
    <property type="term" value="F:metal ion binding"/>
    <property type="evidence" value="ECO:0007669"/>
    <property type="project" value="UniProtKB-KW"/>
</dbReference>
<dbReference type="NCBIfam" id="NF006053">
    <property type="entry name" value="PRK08201.1"/>
    <property type="match status" value="1"/>
</dbReference>
<dbReference type="InterPro" id="IPR002933">
    <property type="entry name" value="Peptidase_M20"/>
</dbReference>
<proteinExistence type="predicted"/>
<dbReference type="NCBIfam" id="NF005914">
    <property type="entry name" value="PRK07907.1"/>
    <property type="match status" value="1"/>
</dbReference>
<gene>
    <name evidence="5" type="ORF">SAMN04488108_1653</name>
</gene>
<feature type="domain" description="Peptidase M20 dimerisation" evidence="4">
    <location>
        <begin position="197"/>
        <end position="356"/>
    </location>
</feature>
<dbReference type="PANTHER" id="PTHR43270:SF12">
    <property type="entry name" value="SUCCINYL-DIAMINOPIMELATE DESUCCINYLASE"/>
    <property type="match status" value="1"/>
</dbReference>
<keyword evidence="1" id="KW-0645">Protease</keyword>
<dbReference type="InterPro" id="IPR036264">
    <property type="entry name" value="Bact_exopeptidase_dim_dom"/>
</dbReference>
<keyword evidence="6" id="KW-1185">Reference proteome</keyword>
<protein>
    <submittedName>
        <fullName evidence="5">Acetylornithine deacetylase/Succinyl-diaminopimelate desuccinylase</fullName>
    </submittedName>
</protein>